<dbReference type="PROSITE" id="PS51698">
    <property type="entry name" value="U_BOX"/>
    <property type="match status" value="1"/>
</dbReference>
<accession>A0A420I729</accession>
<feature type="repeat" description="TPR" evidence="7">
    <location>
        <begin position="13"/>
        <end position="46"/>
    </location>
</feature>
<dbReference type="GO" id="GO:0071218">
    <property type="term" value="P:cellular response to misfolded protein"/>
    <property type="evidence" value="ECO:0007669"/>
    <property type="project" value="TreeGrafter"/>
</dbReference>
<evidence type="ECO:0000256" key="3">
    <source>
        <dbReference type="ARBA" id="ARBA00022737"/>
    </source>
</evidence>
<dbReference type="GO" id="GO:0005737">
    <property type="term" value="C:cytoplasm"/>
    <property type="evidence" value="ECO:0007669"/>
    <property type="project" value="TreeGrafter"/>
</dbReference>
<keyword evidence="3" id="KW-0677">Repeat</keyword>
<keyword evidence="10" id="KW-1185">Reference proteome</keyword>
<dbReference type="PANTHER" id="PTHR46803:SF2">
    <property type="entry name" value="E3 UBIQUITIN-PROTEIN LIGASE CHIP"/>
    <property type="match status" value="1"/>
</dbReference>
<dbReference type="PANTHER" id="PTHR46803">
    <property type="entry name" value="E3 UBIQUITIN-PROTEIN LIGASE CHIP"/>
    <property type="match status" value="1"/>
</dbReference>
<evidence type="ECO:0000256" key="1">
    <source>
        <dbReference type="ARBA" id="ARBA00000900"/>
    </source>
</evidence>
<dbReference type="GO" id="GO:0043161">
    <property type="term" value="P:proteasome-mediated ubiquitin-dependent protein catabolic process"/>
    <property type="evidence" value="ECO:0007669"/>
    <property type="project" value="TreeGrafter"/>
</dbReference>
<sequence>MVNEEQARSVLRALKYKERGNSLFKSGDYKAAEISYTKAIYHDPKNHLLLTNRAMVLLRLCLYDRVIDDAKLAISLFPQNMKAYFLLAQAQLAKLSYADALFSAQKAREYCLDEMYAGKKGANSIEPITELVLKCKKKNWESKEREREISQIKLLREAQCWLEERRDKKKAHLKATGNGNEAEVQEVEKEHQELTEEFRRIWGLGTGEKKREVPDWCIDSITFTVMLDPVVTKTGQSYDRASILEHLKRSETDPLTREPLHPEDLRPNLTLRDACQDFLKENGWAVDW</sequence>
<keyword evidence="2" id="KW-0808">Transferase</keyword>
<keyword evidence="6" id="KW-0697">Rotamase</keyword>
<evidence type="ECO:0000313" key="10">
    <source>
        <dbReference type="Proteomes" id="UP000283383"/>
    </source>
</evidence>
<comment type="catalytic activity">
    <reaction evidence="1">
        <text>S-ubiquitinyl-[E2 ubiquitin-conjugating enzyme]-L-cysteine + [acceptor protein]-L-lysine = [E2 ubiquitin-conjugating enzyme]-L-cysteine + N(6)-ubiquitinyl-[acceptor protein]-L-lysine.</text>
        <dbReference type="EC" id="2.3.2.27"/>
    </reaction>
</comment>
<dbReference type="InterPro" id="IPR011990">
    <property type="entry name" value="TPR-like_helical_dom_sf"/>
</dbReference>
<dbReference type="Gene3D" id="3.30.40.10">
    <property type="entry name" value="Zinc/RING finger domain, C3HC4 (zinc finger)"/>
    <property type="match status" value="1"/>
</dbReference>
<dbReference type="Pfam" id="PF07719">
    <property type="entry name" value="TPR_2"/>
    <property type="match status" value="1"/>
</dbReference>
<dbReference type="SUPFAM" id="SSF48452">
    <property type="entry name" value="TPR-like"/>
    <property type="match status" value="1"/>
</dbReference>
<dbReference type="Gene3D" id="1.25.40.10">
    <property type="entry name" value="Tetratricopeptide repeat domain"/>
    <property type="match status" value="1"/>
</dbReference>
<reference evidence="9 10" key="1">
    <citation type="journal article" date="2018" name="BMC Genomics">
        <title>Comparative genome analyses reveal sequence features reflecting distinct modes of host-adaptation between dicot and monocot powdery mildew.</title>
        <authorList>
            <person name="Wu Y."/>
            <person name="Ma X."/>
            <person name="Pan Z."/>
            <person name="Kale S.D."/>
            <person name="Song Y."/>
            <person name="King H."/>
            <person name="Zhang Q."/>
            <person name="Presley C."/>
            <person name="Deng X."/>
            <person name="Wei C.I."/>
            <person name="Xiao S."/>
        </authorList>
    </citation>
    <scope>NUCLEOTIDE SEQUENCE [LARGE SCALE GENOMIC DNA]</scope>
    <source>
        <strain evidence="9">UMSG3</strain>
    </source>
</reference>
<evidence type="ECO:0000256" key="7">
    <source>
        <dbReference type="PROSITE-ProRule" id="PRU00339"/>
    </source>
</evidence>
<keyword evidence="4" id="KW-0833">Ubl conjugation pathway</keyword>
<dbReference type="GO" id="GO:0003755">
    <property type="term" value="F:peptidyl-prolyl cis-trans isomerase activity"/>
    <property type="evidence" value="ECO:0007669"/>
    <property type="project" value="UniProtKB-KW"/>
</dbReference>
<evidence type="ECO:0000256" key="5">
    <source>
        <dbReference type="ARBA" id="ARBA00022803"/>
    </source>
</evidence>
<proteinExistence type="predicted"/>
<gene>
    <name evidence="9" type="ORF">GcM3_120018</name>
</gene>
<dbReference type="Proteomes" id="UP000283383">
    <property type="component" value="Unassembled WGS sequence"/>
</dbReference>
<dbReference type="AlphaFoldDB" id="A0A420I729"/>
<name>A0A420I729_9PEZI</name>
<dbReference type="SMART" id="SM00028">
    <property type="entry name" value="TPR"/>
    <property type="match status" value="3"/>
</dbReference>
<dbReference type="GO" id="GO:0006515">
    <property type="term" value="P:protein quality control for misfolded or incompletely synthesized proteins"/>
    <property type="evidence" value="ECO:0007669"/>
    <property type="project" value="TreeGrafter"/>
</dbReference>
<keyword evidence="5 7" id="KW-0802">TPR repeat</keyword>
<evidence type="ECO:0000256" key="4">
    <source>
        <dbReference type="ARBA" id="ARBA00022786"/>
    </source>
</evidence>
<evidence type="ECO:0000256" key="2">
    <source>
        <dbReference type="ARBA" id="ARBA00022679"/>
    </source>
</evidence>
<feature type="domain" description="U-box" evidence="8">
    <location>
        <begin position="212"/>
        <end position="285"/>
    </location>
</feature>
<dbReference type="SUPFAM" id="SSF57850">
    <property type="entry name" value="RING/U-box"/>
    <property type="match status" value="1"/>
</dbReference>
<dbReference type="InterPro" id="IPR003613">
    <property type="entry name" value="Ubox_domain"/>
</dbReference>
<protein>
    <submittedName>
        <fullName evidence="9">STIP1 homology and U box-containing protein 1</fullName>
    </submittedName>
</protein>
<dbReference type="PROSITE" id="PS50005">
    <property type="entry name" value="TPR"/>
    <property type="match status" value="1"/>
</dbReference>
<dbReference type="InterPro" id="IPR013105">
    <property type="entry name" value="TPR_2"/>
</dbReference>
<dbReference type="EMBL" id="MCBQ01012098">
    <property type="protein sequence ID" value="RKF65481.1"/>
    <property type="molecule type" value="Genomic_DNA"/>
</dbReference>
<dbReference type="InterPro" id="IPR013083">
    <property type="entry name" value="Znf_RING/FYVE/PHD"/>
</dbReference>
<dbReference type="GO" id="GO:0045862">
    <property type="term" value="P:positive regulation of proteolysis"/>
    <property type="evidence" value="ECO:0007669"/>
    <property type="project" value="TreeGrafter"/>
</dbReference>
<keyword evidence="6" id="KW-0413">Isomerase</keyword>
<dbReference type="GO" id="GO:0051087">
    <property type="term" value="F:protein-folding chaperone binding"/>
    <property type="evidence" value="ECO:0007669"/>
    <property type="project" value="TreeGrafter"/>
</dbReference>
<dbReference type="InterPro" id="IPR019734">
    <property type="entry name" value="TPR_rpt"/>
</dbReference>
<dbReference type="GO" id="GO:0061630">
    <property type="term" value="F:ubiquitin protein ligase activity"/>
    <property type="evidence" value="ECO:0007669"/>
    <property type="project" value="UniProtKB-EC"/>
</dbReference>
<organism evidence="9 10">
    <name type="scientific">Golovinomyces cichoracearum</name>
    <dbReference type="NCBI Taxonomy" id="62708"/>
    <lineage>
        <taxon>Eukaryota</taxon>
        <taxon>Fungi</taxon>
        <taxon>Dikarya</taxon>
        <taxon>Ascomycota</taxon>
        <taxon>Pezizomycotina</taxon>
        <taxon>Leotiomycetes</taxon>
        <taxon>Erysiphales</taxon>
        <taxon>Erysiphaceae</taxon>
        <taxon>Golovinomyces</taxon>
    </lineage>
</organism>
<dbReference type="GO" id="GO:0000209">
    <property type="term" value="P:protein polyubiquitination"/>
    <property type="evidence" value="ECO:0007669"/>
    <property type="project" value="TreeGrafter"/>
</dbReference>
<evidence type="ECO:0000259" key="8">
    <source>
        <dbReference type="PROSITE" id="PS51698"/>
    </source>
</evidence>
<comment type="caution">
    <text evidence="9">The sequence shown here is derived from an EMBL/GenBank/DDBJ whole genome shotgun (WGS) entry which is preliminary data.</text>
</comment>
<dbReference type="SMART" id="SM00504">
    <property type="entry name" value="Ubox"/>
    <property type="match status" value="1"/>
</dbReference>
<dbReference type="STRING" id="62708.A0A420I729"/>
<evidence type="ECO:0000313" key="9">
    <source>
        <dbReference type="EMBL" id="RKF65481.1"/>
    </source>
</evidence>
<dbReference type="Pfam" id="PF04564">
    <property type="entry name" value="U-box"/>
    <property type="match status" value="1"/>
</dbReference>
<evidence type="ECO:0000256" key="6">
    <source>
        <dbReference type="ARBA" id="ARBA00023110"/>
    </source>
</evidence>